<proteinExistence type="predicted"/>
<evidence type="ECO:0000313" key="2">
    <source>
        <dbReference type="Proteomes" id="UP000830055"/>
    </source>
</evidence>
<gene>
    <name evidence="1" type="ORF">DPPLL_34500</name>
</gene>
<sequence length="57" mass="6764">MKILNIYRSEPDDTVKKLVEIVNRDRETDTFDLTVANPDYDALVDKIFEADQTICWW</sequence>
<name>A0ABM7WDP7_9BACT</name>
<dbReference type="Proteomes" id="UP000830055">
    <property type="component" value="Chromosome"/>
</dbReference>
<evidence type="ECO:0000313" key="1">
    <source>
        <dbReference type="EMBL" id="BDD89085.1"/>
    </source>
</evidence>
<organism evidence="1 2">
    <name type="scientific">Desulfofustis limnaeus</name>
    <dbReference type="NCBI Taxonomy" id="2740163"/>
    <lineage>
        <taxon>Bacteria</taxon>
        <taxon>Pseudomonadati</taxon>
        <taxon>Thermodesulfobacteriota</taxon>
        <taxon>Desulfobulbia</taxon>
        <taxon>Desulfobulbales</taxon>
        <taxon>Desulfocapsaceae</taxon>
        <taxon>Desulfofustis</taxon>
    </lineage>
</organism>
<accession>A0ABM7WDP7</accession>
<reference evidence="1 2" key="1">
    <citation type="submission" date="2022-01" db="EMBL/GenBank/DDBJ databases">
        <title>Desulfofustis limnae sp. nov., a novel mesophilic sulfate-reducing bacterium isolated from marsh soil.</title>
        <authorList>
            <person name="Watanabe M."/>
            <person name="Takahashi A."/>
            <person name="Kojima H."/>
            <person name="Fukui M."/>
        </authorList>
    </citation>
    <scope>NUCLEOTIDE SEQUENCE [LARGE SCALE GENOMIC DNA]</scope>
    <source>
        <strain evidence="1 2">PPLL</strain>
    </source>
</reference>
<keyword evidence="2" id="KW-1185">Reference proteome</keyword>
<dbReference type="EMBL" id="AP025516">
    <property type="protein sequence ID" value="BDD89085.1"/>
    <property type="molecule type" value="Genomic_DNA"/>
</dbReference>
<protein>
    <submittedName>
        <fullName evidence="1">Uncharacterized protein</fullName>
    </submittedName>
</protein>